<evidence type="ECO:0000313" key="2">
    <source>
        <dbReference type="Proteomes" id="UP001260872"/>
    </source>
</evidence>
<reference evidence="2" key="1">
    <citation type="submission" date="2023-07" db="EMBL/GenBank/DDBJ databases">
        <title>Description of three actinobacteria isolated from air of manufacturing shop in a pharmaceutical factory.</title>
        <authorList>
            <person name="Zhang D.-F."/>
        </authorList>
    </citation>
    <scope>NUCLEOTIDE SEQUENCE [LARGE SCALE GENOMIC DNA]</scope>
    <source>
        <strain evidence="2">CCTCC AB 207010</strain>
    </source>
</reference>
<protein>
    <submittedName>
        <fullName evidence="1">Nucleotidyltransferase domain-containing protein</fullName>
    </submittedName>
</protein>
<accession>A0ABU1FW80</accession>
<dbReference type="Proteomes" id="UP001260872">
    <property type="component" value="Unassembled WGS sequence"/>
</dbReference>
<dbReference type="RefSeq" id="WP_310538302.1">
    <property type="nucleotide sequence ID" value="NZ_BAAAOC010000012.1"/>
</dbReference>
<dbReference type="Pfam" id="PF10127">
    <property type="entry name" value="RlaP"/>
    <property type="match status" value="1"/>
</dbReference>
<keyword evidence="2" id="KW-1185">Reference proteome</keyword>
<evidence type="ECO:0000313" key="1">
    <source>
        <dbReference type="EMBL" id="MDR5712934.1"/>
    </source>
</evidence>
<name>A0ABU1FW80_9MICC</name>
<sequence length="185" mass="20658">MSAILTTVHGSHLYGLANQGSDQDTYTVTTGTNKEYARQTKTGDDDALQLHLHRFLDQVRDGVPQALEALWSPVAKIHPDWEPMLRALRPGIHEARARYRRTILNFAFKHGGRTGAAREHADRAKLRRHAVRLTINLAQLTETGSIQPRLNSDQIRLVRHVAALPGDDYADTLIAMLESAEGWPA</sequence>
<comment type="caution">
    <text evidence="1">The sequence shown here is derived from an EMBL/GenBank/DDBJ whole genome shotgun (WGS) entry which is preliminary data.</text>
</comment>
<dbReference type="InterPro" id="IPR018775">
    <property type="entry name" value="RlaP"/>
</dbReference>
<organism evidence="1 2">
    <name type="scientific">Nesterenkonia flava</name>
    <dbReference type="NCBI Taxonomy" id="469799"/>
    <lineage>
        <taxon>Bacteria</taxon>
        <taxon>Bacillati</taxon>
        <taxon>Actinomycetota</taxon>
        <taxon>Actinomycetes</taxon>
        <taxon>Micrococcales</taxon>
        <taxon>Micrococcaceae</taxon>
        <taxon>Nesterenkonia</taxon>
    </lineage>
</organism>
<gene>
    <name evidence="1" type="ORF">RH857_12470</name>
</gene>
<proteinExistence type="predicted"/>
<dbReference type="EMBL" id="JAVKGT010000044">
    <property type="protein sequence ID" value="MDR5712934.1"/>
    <property type="molecule type" value="Genomic_DNA"/>
</dbReference>